<gene>
    <name evidence="1" type="ORF">M136_1415</name>
</gene>
<evidence type="ECO:0000313" key="1">
    <source>
        <dbReference type="EMBL" id="EXZ29380.1"/>
    </source>
</evidence>
<accession>A0A015X5J3</accession>
<dbReference type="AlphaFoldDB" id="A0A015X5J3"/>
<sequence>MGISMKLGRKDRGYSGNCKKEREEIGYFSPLQMKRLS</sequence>
<name>A0A015X5J3_BACFG</name>
<comment type="caution">
    <text evidence="1">The sequence shown here is derived from an EMBL/GenBank/DDBJ whole genome shotgun (WGS) entry which is preliminary data.</text>
</comment>
<dbReference type="EMBL" id="JGDJ01000164">
    <property type="protein sequence ID" value="EXZ29380.1"/>
    <property type="molecule type" value="Genomic_DNA"/>
</dbReference>
<reference evidence="1 2" key="1">
    <citation type="submission" date="2014-02" db="EMBL/GenBank/DDBJ databases">
        <authorList>
            <person name="Sears C."/>
            <person name="Carroll K."/>
            <person name="Sack B.R."/>
            <person name="Qadri F."/>
            <person name="Myers L.L."/>
            <person name="Chung G.-T."/>
            <person name="Escheverria P."/>
            <person name="Fraser C.M."/>
            <person name="Sadzewicz L."/>
            <person name="Shefchek K.A."/>
            <person name="Tallon L."/>
            <person name="Das S.P."/>
            <person name="Daugherty S."/>
            <person name="Mongodin E.F."/>
        </authorList>
    </citation>
    <scope>NUCLEOTIDE SEQUENCE [LARGE SCALE GENOMIC DNA]</scope>
    <source>
        <strain evidence="1 2">S36L11</strain>
    </source>
</reference>
<organism evidence="1 2">
    <name type="scientific">Bacteroides fragilis str. S36L11</name>
    <dbReference type="NCBI Taxonomy" id="1339327"/>
    <lineage>
        <taxon>Bacteria</taxon>
        <taxon>Pseudomonadati</taxon>
        <taxon>Bacteroidota</taxon>
        <taxon>Bacteroidia</taxon>
        <taxon>Bacteroidales</taxon>
        <taxon>Bacteroidaceae</taxon>
        <taxon>Bacteroides</taxon>
    </lineage>
</organism>
<dbReference type="Proteomes" id="UP000022082">
    <property type="component" value="Unassembled WGS sequence"/>
</dbReference>
<evidence type="ECO:0000313" key="2">
    <source>
        <dbReference type="Proteomes" id="UP000022082"/>
    </source>
</evidence>
<proteinExistence type="predicted"/>
<protein>
    <submittedName>
        <fullName evidence="1">Uncharacterized protein</fullName>
    </submittedName>
</protein>